<feature type="compositionally biased region" description="Low complexity" evidence="1">
    <location>
        <begin position="651"/>
        <end position="672"/>
    </location>
</feature>
<feature type="compositionally biased region" description="Polar residues" evidence="1">
    <location>
        <begin position="210"/>
        <end position="221"/>
    </location>
</feature>
<dbReference type="RefSeq" id="XP_013244685.1">
    <property type="nucleotide sequence ID" value="XM_013389231.1"/>
</dbReference>
<evidence type="ECO:0000313" key="3">
    <source>
        <dbReference type="Proteomes" id="UP000027361"/>
    </source>
</evidence>
<protein>
    <submittedName>
        <fullName evidence="2">Uncharacterized protein</fullName>
    </submittedName>
</protein>
<keyword evidence="3" id="KW-1185">Reference proteome</keyword>
<feature type="compositionally biased region" description="Low complexity" evidence="1">
    <location>
        <begin position="146"/>
        <end position="183"/>
    </location>
</feature>
<dbReference type="GeneID" id="25266399"/>
<dbReference type="EMBL" id="JMSN01000017">
    <property type="protein sequence ID" value="KDN51349.1"/>
    <property type="molecule type" value="Genomic_DNA"/>
</dbReference>
<feature type="compositionally biased region" description="Low complexity" evidence="1">
    <location>
        <begin position="398"/>
        <end position="407"/>
    </location>
</feature>
<gene>
    <name evidence="2" type="ORF">K437DRAFT_272998</name>
</gene>
<feature type="compositionally biased region" description="Polar residues" evidence="1">
    <location>
        <begin position="68"/>
        <end position="88"/>
    </location>
</feature>
<dbReference type="OrthoDB" id="3366002at2759"/>
<evidence type="ECO:0000256" key="1">
    <source>
        <dbReference type="SAM" id="MobiDB-lite"/>
    </source>
</evidence>
<dbReference type="Proteomes" id="UP000027361">
    <property type="component" value="Unassembled WGS sequence"/>
</dbReference>
<reference evidence="2 3" key="1">
    <citation type="submission" date="2014-05" db="EMBL/GenBank/DDBJ databases">
        <title>Draft genome sequence of a rare smut relative, Tilletiaria anomala UBC 951.</title>
        <authorList>
            <consortium name="DOE Joint Genome Institute"/>
            <person name="Toome M."/>
            <person name="Kuo A."/>
            <person name="Henrissat B."/>
            <person name="Lipzen A."/>
            <person name="Tritt A."/>
            <person name="Yoshinaga Y."/>
            <person name="Zane M."/>
            <person name="Barry K."/>
            <person name="Grigoriev I.V."/>
            <person name="Spatafora J.W."/>
            <person name="Aimea M.C."/>
        </authorList>
    </citation>
    <scope>NUCLEOTIDE SEQUENCE [LARGE SCALE GENOMIC DNA]</scope>
    <source>
        <strain evidence="2 3">UBC 951</strain>
    </source>
</reference>
<feature type="compositionally biased region" description="Polar residues" evidence="1">
    <location>
        <begin position="476"/>
        <end position="487"/>
    </location>
</feature>
<feature type="compositionally biased region" description="Polar residues" evidence="1">
    <location>
        <begin position="333"/>
        <end position="343"/>
    </location>
</feature>
<organism evidence="2 3">
    <name type="scientific">Tilletiaria anomala (strain ATCC 24038 / CBS 436.72 / UBC 951)</name>
    <dbReference type="NCBI Taxonomy" id="1037660"/>
    <lineage>
        <taxon>Eukaryota</taxon>
        <taxon>Fungi</taxon>
        <taxon>Dikarya</taxon>
        <taxon>Basidiomycota</taxon>
        <taxon>Ustilaginomycotina</taxon>
        <taxon>Exobasidiomycetes</taxon>
        <taxon>Georgefischeriales</taxon>
        <taxon>Tilletiariaceae</taxon>
        <taxon>Tilletiaria</taxon>
    </lineage>
</organism>
<dbReference type="AlphaFoldDB" id="A0A066WK21"/>
<proteinExistence type="predicted"/>
<accession>A0A066WK21</accession>
<name>A0A066WK21_TILAU</name>
<feature type="region of interest" description="Disordered" evidence="1">
    <location>
        <begin position="146"/>
        <end position="672"/>
    </location>
</feature>
<comment type="caution">
    <text evidence="2">The sequence shown here is derived from an EMBL/GenBank/DDBJ whole genome shotgun (WGS) entry which is preliminary data.</text>
</comment>
<feature type="compositionally biased region" description="Low complexity" evidence="1">
    <location>
        <begin position="439"/>
        <end position="454"/>
    </location>
</feature>
<feature type="compositionally biased region" description="Low complexity" evidence="1">
    <location>
        <begin position="591"/>
        <end position="610"/>
    </location>
</feature>
<evidence type="ECO:0000313" key="2">
    <source>
        <dbReference type="EMBL" id="KDN51349.1"/>
    </source>
</evidence>
<feature type="compositionally biased region" description="Polar residues" evidence="1">
    <location>
        <begin position="373"/>
        <end position="389"/>
    </location>
</feature>
<sequence length="672" mass="65937">MMQETEDGPPKKKGGAKGSWILRKLRGKPSQVQTPDAAGAGTAGVQPASFLSPAATSKIKSKTKRGGPSSSAISPAQTQPSPSLSEKGTSAALGGFRSSTAADGLADTLRLPTTSEDGSKAPRLGELPTVGSIFSAEDIGGSALATGAASTMSSTPAPTSAPERTPAIVYAISSSQDPSSPLSTGARGNNSNYLLDRSTRADQDSFKGGATSSLITGTAQGENEVGLTSTTGTLMSGGSADFRGSSEGETAHAAGTVDASNGGAEPTAVLRSQSGNMPSGDQVEKPAGQGGNGDEETSWSAAGDSDADDDFSSGRGAHRRDSTDAGTMDTGKSRASTKPTTLMSLDGPGGAGGTHAHIAQAQSPSRYDAESAMTGNNSAVHFAAPSTSSGGHGYGQASQSQGHRYSQGGHGHSHSHGMIRSEARPSSSNGGHTADDHVSLSSSSAPAAPFVNVPGYSRPHPANNPAPSGFPADNASMLTLASSNAAHSMTGAPSHRSFVGVGFGGGAGSGRPPSLGGAKSIVSSLMGDRRNSSDTHASMKALPPLSRRGSDESTRTSGGGTGAGGAGGVGTDRDSLLAQGHTSQAAPSIGSVAHSASAPSPTAAPFVVAPGGPGAPFDRISMHRTPSQRTVATQLSIPLSTHAAAGGSGGADASAASASAPAPAPAAVSTSA</sequence>
<feature type="compositionally biased region" description="Low complexity" evidence="1">
    <location>
        <begin position="226"/>
        <end position="239"/>
    </location>
</feature>
<feature type="compositionally biased region" description="Polar residues" evidence="1">
    <location>
        <begin position="270"/>
        <end position="279"/>
    </location>
</feature>
<dbReference type="InParanoid" id="A0A066WK21"/>
<feature type="compositionally biased region" description="Polar residues" evidence="1">
    <location>
        <begin position="624"/>
        <end position="639"/>
    </location>
</feature>
<feature type="compositionally biased region" description="Gly residues" evidence="1">
    <location>
        <begin position="557"/>
        <end position="570"/>
    </location>
</feature>
<feature type="region of interest" description="Disordered" evidence="1">
    <location>
        <begin position="1"/>
        <end position="127"/>
    </location>
</feature>
<dbReference type="HOGENOM" id="CLU_408910_0_0_1"/>